<accession>A0A4R4DYN8</accession>
<dbReference type="Proteomes" id="UP000295164">
    <property type="component" value="Unassembled WGS sequence"/>
</dbReference>
<gene>
    <name evidence="1" type="ORF">E0486_13660</name>
</gene>
<organism evidence="1 2">
    <name type="scientific">Flaviaesturariibacter aridisoli</name>
    <dbReference type="NCBI Taxonomy" id="2545761"/>
    <lineage>
        <taxon>Bacteria</taxon>
        <taxon>Pseudomonadati</taxon>
        <taxon>Bacteroidota</taxon>
        <taxon>Chitinophagia</taxon>
        <taxon>Chitinophagales</taxon>
        <taxon>Chitinophagaceae</taxon>
        <taxon>Flaviaestuariibacter</taxon>
    </lineage>
</organism>
<dbReference type="OrthoDB" id="1119698at2"/>
<evidence type="ECO:0000313" key="1">
    <source>
        <dbReference type="EMBL" id="TCZ68565.1"/>
    </source>
</evidence>
<dbReference type="NCBIfam" id="TIGR04256">
    <property type="entry name" value="GxxExxY"/>
    <property type="match status" value="1"/>
</dbReference>
<name>A0A4R4DYN8_9BACT</name>
<proteinExistence type="predicted"/>
<dbReference type="EMBL" id="SKFH01000026">
    <property type="protein sequence ID" value="TCZ68565.1"/>
    <property type="molecule type" value="Genomic_DNA"/>
</dbReference>
<comment type="caution">
    <text evidence="1">The sequence shown here is derived from an EMBL/GenBank/DDBJ whole genome shotgun (WGS) entry which is preliminary data.</text>
</comment>
<protein>
    <submittedName>
        <fullName evidence="1">GxxExxY protein</fullName>
    </submittedName>
</protein>
<dbReference type="RefSeq" id="WP_131852738.1">
    <property type="nucleotide sequence ID" value="NZ_SKFH01000026.1"/>
</dbReference>
<dbReference type="InterPro" id="IPR026350">
    <property type="entry name" value="GxxExxY"/>
</dbReference>
<keyword evidence="2" id="KW-1185">Reference proteome</keyword>
<evidence type="ECO:0000313" key="2">
    <source>
        <dbReference type="Proteomes" id="UP000295164"/>
    </source>
</evidence>
<reference evidence="1 2" key="1">
    <citation type="submission" date="2019-03" db="EMBL/GenBank/DDBJ databases">
        <authorList>
            <person name="Kim M.K.M."/>
        </authorList>
    </citation>
    <scope>NUCLEOTIDE SEQUENCE [LARGE SCALE GENOMIC DNA]</scope>
    <source>
        <strain evidence="1 2">17J68-15</strain>
    </source>
</reference>
<dbReference type="AlphaFoldDB" id="A0A4R4DYN8"/>
<sequence length="136" mass="15893">MLENETAERQELNRICYLIRGAFFEVFKELGPGLLESIYEAALIIELQSRGLQVHRQRPLPVWYKGHKLDVDFRLDLLVEDKVVIELKSVEELHPVFFKQTTSYMRLAKVKVGFLVNFNVPFLKDRKSLVRLVAGF</sequence>
<dbReference type="Pfam" id="PF13366">
    <property type="entry name" value="PDDEXK_3"/>
    <property type="match status" value="1"/>
</dbReference>